<organism evidence="4 5">
    <name type="scientific">Pseudarcicella hirudinis</name>
    <dbReference type="NCBI Taxonomy" id="1079859"/>
    <lineage>
        <taxon>Bacteria</taxon>
        <taxon>Pseudomonadati</taxon>
        <taxon>Bacteroidota</taxon>
        <taxon>Cytophagia</taxon>
        <taxon>Cytophagales</taxon>
        <taxon>Flectobacillaceae</taxon>
        <taxon>Pseudarcicella</taxon>
    </lineage>
</organism>
<dbReference type="InterPro" id="IPR006140">
    <property type="entry name" value="D-isomer_DH_NAD-bd"/>
</dbReference>
<dbReference type="Proteomes" id="UP000199306">
    <property type="component" value="Unassembled WGS sequence"/>
</dbReference>
<sequence length="305" mass="34405">MQVYIHTKFEERETESLKLSLSKNYKVIIGSELPEELRKDAFLTSEICLGNVPLAWAQETKKLQWLQLHSAGLDPYQELNEINFKITNLKGFFGQSVAETALAGIMAMYRGIDRLSRWQTEKHWVGTPLRASLQLLSKSNVIILGSGAIGLTLEKLMSGFDCDVKVFSTKNIDQLDAQLPACDILISCLPETAETIGLISEKRLHLLKKEALFVNVGRGSNTDENALIKLLETNPDFRAMLDVTETEPLPKESPLWHLPNVLLTQHTSGGWDDENMGKVKFFLKNLERFEKGETLENIANLKRGY</sequence>
<evidence type="ECO:0000313" key="5">
    <source>
        <dbReference type="Proteomes" id="UP000199306"/>
    </source>
</evidence>
<reference evidence="4 5" key="1">
    <citation type="submission" date="2016-10" db="EMBL/GenBank/DDBJ databases">
        <authorList>
            <person name="de Groot N.N."/>
        </authorList>
    </citation>
    <scope>NUCLEOTIDE SEQUENCE [LARGE SCALE GENOMIC DNA]</scope>
    <source>
        <strain evidence="5">E92,LMG 26720,CCM 7988</strain>
    </source>
</reference>
<gene>
    <name evidence="4" type="ORF">SAMN04515674_108103</name>
</gene>
<keyword evidence="5" id="KW-1185">Reference proteome</keyword>
<dbReference type="InterPro" id="IPR036291">
    <property type="entry name" value="NAD(P)-bd_dom_sf"/>
</dbReference>
<dbReference type="RefSeq" id="WP_092017945.1">
    <property type="nucleotide sequence ID" value="NZ_FOXH01000008.1"/>
</dbReference>
<name>A0A1I5UXH0_9BACT</name>
<accession>A0A1I5UXH0</accession>
<dbReference type="STRING" id="1079859.SAMN04515674_108103"/>
<dbReference type="EMBL" id="FOXH01000008">
    <property type="protein sequence ID" value="SFP99933.1"/>
    <property type="molecule type" value="Genomic_DNA"/>
</dbReference>
<evidence type="ECO:0000256" key="1">
    <source>
        <dbReference type="ARBA" id="ARBA00023002"/>
    </source>
</evidence>
<protein>
    <submittedName>
        <fullName evidence="4">Phosphoglycerate dehydrogenase</fullName>
    </submittedName>
</protein>
<dbReference type="Pfam" id="PF02826">
    <property type="entry name" value="2-Hacid_dh_C"/>
    <property type="match status" value="1"/>
</dbReference>
<proteinExistence type="predicted"/>
<dbReference type="GO" id="GO:0051287">
    <property type="term" value="F:NAD binding"/>
    <property type="evidence" value="ECO:0007669"/>
    <property type="project" value="InterPro"/>
</dbReference>
<evidence type="ECO:0000259" key="3">
    <source>
        <dbReference type="Pfam" id="PF02826"/>
    </source>
</evidence>
<dbReference type="GO" id="GO:0016491">
    <property type="term" value="F:oxidoreductase activity"/>
    <property type="evidence" value="ECO:0007669"/>
    <property type="project" value="UniProtKB-KW"/>
</dbReference>
<dbReference type="OrthoDB" id="9805416at2"/>
<dbReference type="Gene3D" id="3.40.50.720">
    <property type="entry name" value="NAD(P)-binding Rossmann-like Domain"/>
    <property type="match status" value="2"/>
</dbReference>
<keyword evidence="2" id="KW-0520">NAD</keyword>
<dbReference type="CDD" id="cd05300">
    <property type="entry name" value="2-Hacid_dh_1"/>
    <property type="match status" value="1"/>
</dbReference>
<keyword evidence="1" id="KW-0560">Oxidoreductase</keyword>
<evidence type="ECO:0000256" key="2">
    <source>
        <dbReference type="ARBA" id="ARBA00023027"/>
    </source>
</evidence>
<dbReference type="PANTHER" id="PTHR43333">
    <property type="entry name" value="2-HACID_DH_C DOMAIN-CONTAINING PROTEIN"/>
    <property type="match status" value="1"/>
</dbReference>
<dbReference type="PANTHER" id="PTHR43333:SF1">
    <property type="entry name" value="D-ISOMER SPECIFIC 2-HYDROXYACID DEHYDROGENASE NAD-BINDING DOMAIN-CONTAINING PROTEIN"/>
    <property type="match status" value="1"/>
</dbReference>
<dbReference type="SUPFAM" id="SSF51735">
    <property type="entry name" value="NAD(P)-binding Rossmann-fold domains"/>
    <property type="match status" value="1"/>
</dbReference>
<feature type="domain" description="D-isomer specific 2-hydroxyacid dehydrogenase NAD-binding" evidence="3">
    <location>
        <begin position="103"/>
        <end position="267"/>
    </location>
</feature>
<evidence type="ECO:0000313" key="4">
    <source>
        <dbReference type="EMBL" id="SFP99933.1"/>
    </source>
</evidence>
<dbReference type="AlphaFoldDB" id="A0A1I5UXH0"/>